<dbReference type="AlphaFoldDB" id="A0A4Y7REE4"/>
<organism evidence="2 3">
    <name type="scientific">Pelotomaculum schinkii</name>
    <dbReference type="NCBI Taxonomy" id="78350"/>
    <lineage>
        <taxon>Bacteria</taxon>
        <taxon>Bacillati</taxon>
        <taxon>Bacillota</taxon>
        <taxon>Clostridia</taxon>
        <taxon>Eubacteriales</taxon>
        <taxon>Desulfotomaculaceae</taxon>
        <taxon>Pelotomaculum</taxon>
    </lineage>
</organism>
<feature type="domain" description="DUF2399" evidence="1">
    <location>
        <begin position="302"/>
        <end position="405"/>
    </location>
</feature>
<reference evidence="2 3" key="1">
    <citation type="journal article" date="2018" name="Environ. Microbiol.">
        <title>Novel energy conservation strategies and behaviour of Pelotomaculum schinkii driving syntrophic propionate catabolism.</title>
        <authorList>
            <person name="Hidalgo-Ahumada C.A.P."/>
            <person name="Nobu M.K."/>
            <person name="Narihiro T."/>
            <person name="Tamaki H."/>
            <person name="Liu W.T."/>
            <person name="Kamagata Y."/>
            <person name="Stams A.J.M."/>
            <person name="Imachi H."/>
            <person name="Sousa D.Z."/>
        </authorList>
    </citation>
    <scope>NUCLEOTIDE SEQUENCE [LARGE SCALE GENOMIC DNA]</scope>
    <source>
        <strain evidence="2 3">HH</strain>
    </source>
</reference>
<gene>
    <name evidence="2" type="ORF">Psch_00702</name>
</gene>
<evidence type="ECO:0000313" key="2">
    <source>
        <dbReference type="EMBL" id="TEB07159.1"/>
    </source>
</evidence>
<dbReference type="Pfam" id="PF09664">
    <property type="entry name" value="DUF2399"/>
    <property type="match status" value="1"/>
</dbReference>
<accession>A0A4Y7REE4</accession>
<dbReference type="InterPro" id="IPR024465">
    <property type="entry name" value="DUF2399"/>
</dbReference>
<evidence type="ECO:0000259" key="1">
    <source>
        <dbReference type="Pfam" id="PF09664"/>
    </source>
</evidence>
<dbReference type="EMBL" id="QFGA01000001">
    <property type="protein sequence ID" value="TEB07159.1"/>
    <property type="molecule type" value="Genomic_DNA"/>
</dbReference>
<dbReference type="Proteomes" id="UP000298324">
    <property type="component" value="Unassembled WGS sequence"/>
</dbReference>
<evidence type="ECO:0000313" key="3">
    <source>
        <dbReference type="Proteomes" id="UP000298324"/>
    </source>
</evidence>
<name>A0A4Y7REE4_9FIRM</name>
<comment type="caution">
    <text evidence="2">The sequence shown here is derived from an EMBL/GenBank/DDBJ whole genome shotgun (WGS) entry which is preliminary data.</text>
</comment>
<sequence>MSIGMEVYDCMRSLQSKGGLQRVMHDSYLNTFLNNGEIVISDIADDRGIHERVIHQQQKIVQYKTKTLIYSLEENDIPPEIQNKTPWSKKKTASQLKNWSGSGLSGLAFSHQTNKWVALGILIQVNEFADRGINLKNTYYVPGFNLLNYWKTQARENEEQNKKLIRAFTEILNNLTNPYAHVGFETLKQWLLNRINEKKISIKHLDFFLSVLITASKAPFFDWKEIGTNSYFKEKVHAASKMFDGNMVALLEELEEIIGDPVSSIHLTTRPGNRDIILAAQCRLVFTFGMYNYEKAPVLAKVTDEEVHYLQSIDAKNIRTIFAAENRAVVRKLIKHIPYGHRAHIGIVGFDGQVRSAVYDLLRHFKNAGVGQIIIWSDYDRAAIAMVEKLYALEFEQFKFVAKKQGTLLLVSYAEGLKQLKELAGTNHLTEQENFLWDFDLLEAIVLEGNVND</sequence>
<protein>
    <recommendedName>
        <fullName evidence="1">DUF2399 domain-containing protein</fullName>
    </recommendedName>
</protein>
<keyword evidence="3" id="KW-1185">Reference proteome</keyword>
<proteinExistence type="predicted"/>